<dbReference type="GO" id="GO:0003729">
    <property type="term" value="F:mRNA binding"/>
    <property type="evidence" value="ECO:0007669"/>
    <property type="project" value="UniProtKB-ARBA"/>
</dbReference>
<dbReference type="Pfam" id="PF13041">
    <property type="entry name" value="PPR_2"/>
    <property type="match status" value="5"/>
</dbReference>
<dbReference type="PROSITE" id="PS51375">
    <property type="entry name" value="PPR"/>
    <property type="match status" value="7"/>
</dbReference>
<protein>
    <recommendedName>
        <fullName evidence="5">Pentatricopeptide repeat-containing protein</fullName>
    </recommendedName>
</protein>
<dbReference type="Gene3D" id="1.25.40.10">
    <property type="entry name" value="Tetratricopeptide repeat domain"/>
    <property type="match status" value="6"/>
</dbReference>
<keyword evidence="4" id="KW-1185">Reference proteome</keyword>
<feature type="repeat" description="PPR" evidence="2">
    <location>
        <begin position="293"/>
        <end position="327"/>
    </location>
</feature>
<keyword evidence="1" id="KW-0677">Repeat</keyword>
<proteinExistence type="predicted"/>
<dbReference type="Proteomes" id="UP001159364">
    <property type="component" value="Linkage Group LG04"/>
</dbReference>
<feature type="repeat" description="PPR" evidence="2">
    <location>
        <begin position="92"/>
        <end position="127"/>
    </location>
</feature>
<feature type="repeat" description="PPR" evidence="2">
    <location>
        <begin position="695"/>
        <end position="729"/>
    </location>
</feature>
<dbReference type="PANTHER" id="PTHR24015">
    <property type="entry name" value="OS07G0578800 PROTEIN-RELATED"/>
    <property type="match status" value="1"/>
</dbReference>
<feature type="repeat" description="PPR" evidence="2">
    <location>
        <begin position="394"/>
        <end position="428"/>
    </location>
</feature>
<dbReference type="InterPro" id="IPR046848">
    <property type="entry name" value="E_motif"/>
</dbReference>
<evidence type="ECO:0000256" key="2">
    <source>
        <dbReference type="PROSITE-ProRule" id="PRU00708"/>
    </source>
</evidence>
<gene>
    <name evidence="3" type="ORF">K2173_022584</name>
</gene>
<feature type="repeat" description="PPR" evidence="2">
    <location>
        <begin position="194"/>
        <end position="228"/>
    </location>
</feature>
<dbReference type="NCBIfam" id="TIGR00756">
    <property type="entry name" value="PPR"/>
    <property type="match status" value="5"/>
</dbReference>
<organism evidence="3 4">
    <name type="scientific">Erythroxylum novogranatense</name>
    <dbReference type="NCBI Taxonomy" id="1862640"/>
    <lineage>
        <taxon>Eukaryota</taxon>
        <taxon>Viridiplantae</taxon>
        <taxon>Streptophyta</taxon>
        <taxon>Embryophyta</taxon>
        <taxon>Tracheophyta</taxon>
        <taxon>Spermatophyta</taxon>
        <taxon>Magnoliopsida</taxon>
        <taxon>eudicotyledons</taxon>
        <taxon>Gunneridae</taxon>
        <taxon>Pentapetalae</taxon>
        <taxon>rosids</taxon>
        <taxon>fabids</taxon>
        <taxon>Malpighiales</taxon>
        <taxon>Erythroxylaceae</taxon>
        <taxon>Erythroxylum</taxon>
    </lineage>
</organism>
<dbReference type="PANTHER" id="PTHR24015:SF1832">
    <property type="entry name" value="OS03G0241800 PROTEIN"/>
    <property type="match status" value="1"/>
</dbReference>
<dbReference type="InterPro" id="IPR011990">
    <property type="entry name" value="TPR-like_helical_dom_sf"/>
</dbReference>
<dbReference type="FunFam" id="1.25.40.10:FF:000090">
    <property type="entry name" value="Pentatricopeptide repeat-containing protein, chloroplastic"/>
    <property type="match status" value="1"/>
</dbReference>
<dbReference type="EMBL" id="JAIWQS010000004">
    <property type="protein sequence ID" value="KAJ8768493.1"/>
    <property type="molecule type" value="Genomic_DNA"/>
</dbReference>
<evidence type="ECO:0000313" key="3">
    <source>
        <dbReference type="EMBL" id="KAJ8768493.1"/>
    </source>
</evidence>
<evidence type="ECO:0000313" key="4">
    <source>
        <dbReference type="Proteomes" id="UP001159364"/>
    </source>
</evidence>
<dbReference type="FunFam" id="1.25.40.10:FF:000073">
    <property type="entry name" value="Pentatricopeptide repeat-containing protein chloroplastic"/>
    <property type="match status" value="3"/>
</dbReference>
<evidence type="ECO:0008006" key="5">
    <source>
        <dbReference type="Google" id="ProtNLM"/>
    </source>
</evidence>
<dbReference type="AlphaFoldDB" id="A0AAV8TNY0"/>
<feature type="repeat" description="PPR" evidence="2">
    <location>
        <begin position="594"/>
        <end position="628"/>
    </location>
</feature>
<dbReference type="GO" id="GO:0009451">
    <property type="term" value="P:RNA modification"/>
    <property type="evidence" value="ECO:0007669"/>
    <property type="project" value="InterPro"/>
</dbReference>
<accession>A0AAV8TNY0</accession>
<dbReference type="Pfam" id="PF01535">
    <property type="entry name" value="PPR"/>
    <property type="match status" value="8"/>
</dbReference>
<dbReference type="InterPro" id="IPR046960">
    <property type="entry name" value="PPR_At4g14850-like_plant"/>
</dbReference>
<reference evidence="3 4" key="1">
    <citation type="submission" date="2021-09" db="EMBL/GenBank/DDBJ databases">
        <title>Genomic insights and catalytic innovation underlie evolution of tropane alkaloids biosynthesis.</title>
        <authorList>
            <person name="Wang Y.-J."/>
            <person name="Tian T."/>
            <person name="Huang J.-P."/>
            <person name="Huang S.-X."/>
        </authorList>
    </citation>
    <scope>NUCLEOTIDE SEQUENCE [LARGE SCALE GENOMIC DNA]</scope>
    <source>
        <strain evidence="3">KIB-2018</strain>
        <tissue evidence="3">Leaf</tissue>
    </source>
</reference>
<comment type="caution">
    <text evidence="3">The sequence shown here is derived from an EMBL/GenBank/DDBJ whole genome shotgun (WGS) entry which is preliminary data.</text>
</comment>
<name>A0AAV8TNY0_9ROSI</name>
<sequence length="873" mass="97147">MGKQAPRLRRLFHALANEKSPVMCANKIKRHINLCLVSPCKDLNSLLQLHARLVVSGFRINQQINVLFLKSYELLGTCEYAQQVFDSMPSPSVALYNSMIRAYLRINKDYQAAVRLYHCMLDKGLVPDKYTFTFVLKALAGALEFKEGILVHREISSRGLEADVFIGTALVNMYCKMGELSLAREAFDRIPYKDVAAWNAMILGLSQSEYPYEALNLTRSMQFSGVQPNLVTILNLVPAVSRLGDIDTCKTIHGYLIRKGFDAIASNGLIDMYSKCRKINLAFLVFECMEEHDDVSWGTMMAGLANNGYLIEVLELFDCMREENVKLNKASAVSAIMAAAELGDLKRGNEIHNCARQQGIESDVSVATCIITMYAKCKDLARAKELFLELKTRDLVAWSAIIAAFVQSGYLEQALVLFRDMQNERLKPNVVTLTGVLPACAEVLLGKSVHCYAIKANIDSDISIGTALVSMYANCGCFTSALAIFNRMTSKDVITWNALMNGYAQIGDSYSAIKMFNKLQISKIYPDSGTMASLLLACTLSNDLGQGSCIHGHVTKWGFESDTFIKNALIDMYAKCGSSSSAEFVFNDIDFIKDEVSWNVMIAGYMHSGYVEKAISAFHLMKLEHCRPTPVTVATILPAVAHLSSLQEGMTVHAYAIQMGFQSYTQVGNSLVSMYAKCGQLNYSEQVFYEMENKDNVSWNVMITGYAIHGKGNSAIELFSVMQDRNIRIDSVLFLNVLSACRHNGLVDEGIRIFDFMCNDYQLEPEREHYACMVDLLGRSGLFDETLMLINRMPMEPDTGVWGALMGACIMHSNVKVAEFALNRLSELKPDNPTHHLVLSSFYANSGRWGESGSTRSVMIKTGLRKTPGLSWV</sequence>
<evidence type="ECO:0000256" key="1">
    <source>
        <dbReference type="ARBA" id="ARBA00022737"/>
    </source>
</evidence>
<feature type="repeat" description="PPR" evidence="2">
    <location>
        <begin position="492"/>
        <end position="526"/>
    </location>
</feature>
<dbReference type="Pfam" id="PF20431">
    <property type="entry name" value="E_motif"/>
    <property type="match status" value="1"/>
</dbReference>
<dbReference type="InterPro" id="IPR002885">
    <property type="entry name" value="PPR_rpt"/>
</dbReference>